<protein>
    <recommendedName>
        <fullName evidence="4">DJ-1/PfpI domain-containing protein</fullName>
    </recommendedName>
</protein>
<dbReference type="Proteomes" id="UP000238882">
    <property type="component" value="Unassembled WGS sequence"/>
</dbReference>
<dbReference type="EMBL" id="MSCN01000001">
    <property type="protein sequence ID" value="PQJ78007.1"/>
    <property type="molecule type" value="Genomic_DNA"/>
</dbReference>
<dbReference type="InterPro" id="IPR002818">
    <property type="entry name" value="DJ-1/PfpI"/>
</dbReference>
<keyword evidence="6" id="KW-1185">Reference proteome</keyword>
<dbReference type="SUPFAM" id="SSF52317">
    <property type="entry name" value="Class I glutamine amidotransferase-like"/>
    <property type="match status" value="1"/>
</dbReference>
<evidence type="ECO:0000256" key="1">
    <source>
        <dbReference type="ARBA" id="ARBA00023016"/>
    </source>
</evidence>
<keyword evidence="1" id="KW-0346">Stress response</keyword>
<evidence type="ECO:0000313" key="5">
    <source>
        <dbReference type="EMBL" id="PQJ78007.1"/>
    </source>
</evidence>
<keyword evidence="2" id="KW-0456">Lyase</keyword>
<dbReference type="AlphaFoldDB" id="A0A2S7WK63"/>
<feature type="domain" description="DJ-1/PfpI" evidence="4">
    <location>
        <begin position="54"/>
        <end position="249"/>
    </location>
</feature>
<dbReference type="CDD" id="cd03141">
    <property type="entry name" value="GATase1_Hsp31_like"/>
    <property type="match status" value="1"/>
</dbReference>
<gene>
    <name evidence="5" type="ORF">BTO18_01855</name>
</gene>
<accession>A0A2S7WK63</accession>
<evidence type="ECO:0000256" key="2">
    <source>
        <dbReference type="ARBA" id="ARBA00023239"/>
    </source>
</evidence>
<dbReference type="Pfam" id="PF01965">
    <property type="entry name" value="DJ-1_PfpI"/>
    <property type="match status" value="1"/>
</dbReference>
<dbReference type="PANTHER" id="PTHR48094:SF11">
    <property type="entry name" value="GLUTATHIONE-INDEPENDENT GLYOXALASE HSP31-RELATED"/>
    <property type="match status" value="1"/>
</dbReference>
<dbReference type="InterPro" id="IPR050325">
    <property type="entry name" value="Prot/Nucl_acid_deglycase"/>
</dbReference>
<organism evidence="5 6">
    <name type="scientific">Polaribacter porphyrae</name>
    <dbReference type="NCBI Taxonomy" id="1137780"/>
    <lineage>
        <taxon>Bacteria</taxon>
        <taxon>Pseudomonadati</taxon>
        <taxon>Bacteroidota</taxon>
        <taxon>Flavobacteriia</taxon>
        <taxon>Flavobacteriales</taxon>
        <taxon>Flavobacteriaceae</taxon>
    </lineage>
</organism>
<dbReference type="GO" id="GO:0019243">
    <property type="term" value="P:methylglyoxal catabolic process to D-lactate via S-lactoyl-glutathione"/>
    <property type="evidence" value="ECO:0007669"/>
    <property type="project" value="TreeGrafter"/>
</dbReference>
<dbReference type="GO" id="GO:0005737">
    <property type="term" value="C:cytoplasm"/>
    <property type="evidence" value="ECO:0007669"/>
    <property type="project" value="TreeGrafter"/>
</dbReference>
<evidence type="ECO:0000256" key="3">
    <source>
        <dbReference type="ARBA" id="ARBA00038493"/>
    </source>
</evidence>
<comment type="caution">
    <text evidence="5">The sequence shown here is derived from an EMBL/GenBank/DDBJ whole genome shotgun (WGS) entry which is preliminary data.</text>
</comment>
<dbReference type="InterPro" id="IPR029062">
    <property type="entry name" value="Class_I_gatase-like"/>
</dbReference>
<dbReference type="OrthoDB" id="9792284at2"/>
<evidence type="ECO:0000313" key="6">
    <source>
        <dbReference type="Proteomes" id="UP000238882"/>
    </source>
</evidence>
<dbReference type="GO" id="GO:0019172">
    <property type="term" value="F:glyoxalase III activity"/>
    <property type="evidence" value="ECO:0007669"/>
    <property type="project" value="TreeGrafter"/>
</dbReference>
<dbReference type="PROSITE" id="PS51257">
    <property type="entry name" value="PROKAR_LIPOPROTEIN"/>
    <property type="match status" value="1"/>
</dbReference>
<dbReference type="PANTHER" id="PTHR48094">
    <property type="entry name" value="PROTEIN/NUCLEIC ACID DEGLYCASE DJ-1-RELATED"/>
    <property type="match status" value="1"/>
</dbReference>
<dbReference type="RefSeq" id="WP_105014589.1">
    <property type="nucleotide sequence ID" value="NZ_MSCN01000001.1"/>
</dbReference>
<sequence>MRFLFLCFCFFVLTSCNQQSEKVDIIKEGKVLFVVSNQHTYGNTNINAANHFGEIVFAYDVFIKNKFEVDFVSPNGGAIPIGYLSTSDSIQKKYIYDAQLMDKLKTTKAPNQIQPKNYKAIYYVGGGAAMFGVPENIAIQKIASDIYKNNGILSAVCHGTAGIVNIKNANGKFIYQGKNVNGFPDKFENKKAKYYETFPFSIEEIIKERGGKFSYSENGWDNYFKVDGRIITGQDPTAAAAVAKEIVKQIQ</sequence>
<comment type="similarity">
    <text evidence="3">Belongs to the peptidase C56 family. HSP31-like subfamily.</text>
</comment>
<reference evidence="5 6" key="1">
    <citation type="submission" date="2016-12" db="EMBL/GenBank/DDBJ databases">
        <title>Trade-off between light-utilization and light-protection in marine flavobacteria.</title>
        <authorList>
            <person name="Kumagai Y."/>
            <person name="Yoshizawa S."/>
            <person name="Kogure K."/>
            <person name="Iwasaki W."/>
        </authorList>
    </citation>
    <scope>NUCLEOTIDE SEQUENCE [LARGE SCALE GENOMIC DNA]</scope>
    <source>
        <strain evidence="5 6">NBRC 108759</strain>
    </source>
</reference>
<evidence type="ECO:0000259" key="4">
    <source>
        <dbReference type="Pfam" id="PF01965"/>
    </source>
</evidence>
<dbReference type="Gene3D" id="3.40.50.880">
    <property type="match status" value="1"/>
</dbReference>
<name>A0A2S7WK63_9FLAO</name>
<proteinExistence type="inferred from homology"/>